<evidence type="ECO:0000256" key="10">
    <source>
        <dbReference type="ARBA" id="ARBA00023167"/>
    </source>
</evidence>
<dbReference type="AlphaFoldDB" id="A0A6N6VXE5"/>
<reference evidence="15 16" key="1">
    <citation type="submission" date="2019-10" db="EMBL/GenBank/DDBJ databases">
        <title>New species of Slilvanegrellaceae.</title>
        <authorList>
            <person name="Pitt A."/>
            <person name="Hahn M.W."/>
        </authorList>
    </citation>
    <scope>NUCLEOTIDE SEQUENCE [LARGE SCALE GENOMIC DNA]</scope>
    <source>
        <strain evidence="15 16">SP-Ram-0.45-NSY-1</strain>
    </source>
</reference>
<name>A0A6N6VXE5_9BACT</name>
<keyword evidence="16" id="KW-1185">Reference proteome</keyword>
<evidence type="ECO:0000256" key="12">
    <source>
        <dbReference type="NCBIfam" id="TIGR01296"/>
    </source>
</evidence>
<dbReference type="InterPro" id="IPR012280">
    <property type="entry name" value="Semialdhyde_DH_dimer_dom"/>
</dbReference>
<organism evidence="15 16">
    <name type="scientific">Silvanigrella paludirubra</name>
    <dbReference type="NCBI Taxonomy" id="2499159"/>
    <lineage>
        <taxon>Bacteria</taxon>
        <taxon>Pseudomonadati</taxon>
        <taxon>Bdellovibrionota</taxon>
        <taxon>Oligoflexia</taxon>
        <taxon>Silvanigrellales</taxon>
        <taxon>Silvanigrellaceae</taxon>
        <taxon>Silvanigrella</taxon>
    </lineage>
</organism>
<dbReference type="EMBL" id="WFLM01000001">
    <property type="protein sequence ID" value="KAB8040387.1"/>
    <property type="molecule type" value="Genomic_DNA"/>
</dbReference>
<dbReference type="PANTHER" id="PTHR46278">
    <property type="entry name" value="DEHYDROGENASE, PUTATIVE-RELATED"/>
    <property type="match status" value="1"/>
</dbReference>
<evidence type="ECO:0000256" key="6">
    <source>
        <dbReference type="ARBA" id="ARBA00022857"/>
    </source>
</evidence>
<dbReference type="InterPro" id="IPR036291">
    <property type="entry name" value="NAD(P)-bd_dom_sf"/>
</dbReference>
<protein>
    <recommendedName>
        <fullName evidence="3 12">Aspartate-semialdehyde dehydrogenase</fullName>
        <ecNumber evidence="3 12">1.2.1.11</ecNumber>
    </recommendedName>
</protein>
<dbReference type="SUPFAM" id="SSF55347">
    <property type="entry name" value="Glyceraldehyde-3-phosphate dehydrogenase-like, C-terminal domain"/>
    <property type="match status" value="1"/>
</dbReference>
<dbReference type="InterPro" id="IPR005986">
    <property type="entry name" value="Asp_semialdehyde_DH_beta"/>
</dbReference>
<proteinExistence type="inferred from homology"/>
<comment type="catalytic activity">
    <reaction evidence="11">
        <text>L-aspartate 4-semialdehyde + phosphate + NADP(+) = 4-phospho-L-aspartate + NADPH + H(+)</text>
        <dbReference type="Rhea" id="RHEA:24284"/>
        <dbReference type="ChEBI" id="CHEBI:15378"/>
        <dbReference type="ChEBI" id="CHEBI:43474"/>
        <dbReference type="ChEBI" id="CHEBI:57535"/>
        <dbReference type="ChEBI" id="CHEBI:57783"/>
        <dbReference type="ChEBI" id="CHEBI:58349"/>
        <dbReference type="ChEBI" id="CHEBI:537519"/>
        <dbReference type="EC" id="1.2.1.11"/>
    </reaction>
</comment>
<evidence type="ECO:0000313" key="15">
    <source>
        <dbReference type="EMBL" id="KAB8040387.1"/>
    </source>
</evidence>
<dbReference type="Gene3D" id="3.40.50.720">
    <property type="entry name" value="NAD(P)-binding Rossmann-like Domain"/>
    <property type="match status" value="1"/>
</dbReference>
<dbReference type="CDD" id="cd18131">
    <property type="entry name" value="ASADH_C_bac_euk_like"/>
    <property type="match status" value="1"/>
</dbReference>
<keyword evidence="7" id="KW-0220">Diaminopimelate biosynthesis</keyword>
<evidence type="ECO:0000256" key="4">
    <source>
        <dbReference type="ARBA" id="ARBA00022605"/>
    </source>
</evidence>
<keyword evidence="10" id="KW-0486">Methionine biosynthesis</keyword>
<dbReference type="Proteomes" id="UP000437748">
    <property type="component" value="Unassembled WGS sequence"/>
</dbReference>
<dbReference type="NCBIfam" id="TIGR01296">
    <property type="entry name" value="asd_B"/>
    <property type="match status" value="1"/>
</dbReference>
<accession>A0A6N6VXE5</accession>
<comment type="similarity">
    <text evidence="1">Belongs to the aspartate-semialdehyde dehydrogenase family.</text>
</comment>
<dbReference type="GO" id="GO:0009089">
    <property type="term" value="P:lysine biosynthetic process via diaminopimelate"/>
    <property type="evidence" value="ECO:0007669"/>
    <property type="project" value="UniProtKB-UniRule"/>
</dbReference>
<dbReference type="SMART" id="SM00859">
    <property type="entry name" value="Semialdhyde_dh"/>
    <property type="match status" value="1"/>
</dbReference>
<evidence type="ECO:0000256" key="7">
    <source>
        <dbReference type="ARBA" id="ARBA00022915"/>
    </source>
</evidence>
<keyword evidence="5" id="KW-0791">Threonine biosynthesis</keyword>
<dbReference type="EC" id="1.2.1.11" evidence="3 12"/>
<feature type="active site" description="Proton acceptor" evidence="13">
    <location>
        <position position="251"/>
    </location>
</feature>
<dbReference type="PIRSF" id="PIRSF000148">
    <property type="entry name" value="ASA_dh"/>
    <property type="match status" value="1"/>
</dbReference>
<gene>
    <name evidence="15" type="ORF">GCL60_00280</name>
</gene>
<dbReference type="GO" id="GO:0019877">
    <property type="term" value="P:diaminopimelate biosynthetic process"/>
    <property type="evidence" value="ECO:0007669"/>
    <property type="project" value="UniProtKB-KW"/>
</dbReference>
<dbReference type="NCBIfam" id="NF011456">
    <property type="entry name" value="PRK14874.1"/>
    <property type="match status" value="1"/>
</dbReference>
<evidence type="ECO:0000256" key="2">
    <source>
        <dbReference type="ARBA" id="ARBA00011738"/>
    </source>
</evidence>
<dbReference type="Pfam" id="PF02774">
    <property type="entry name" value="Semialdhyde_dhC"/>
    <property type="match status" value="1"/>
</dbReference>
<dbReference type="InterPro" id="IPR000534">
    <property type="entry name" value="Semialdehyde_DH_NAD-bd"/>
</dbReference>
<keyword evidence="6" id="KW-0521">NADP</keyword>
<dbReference type="GO" id="GO:0046983">
    <property type="term" value="F:protein dimerization activity"/>
    <property type="evidence" value="ECO:0007669"/>
    <property type="project" value="InterPro"/>
</dbReference>
<feature type="active site" description="Acyl-thioester intermediate" evidence="13">
    <location>
        <position position="135"/>
    </location>
</feature>
<evidence type="ECO:0000256" key="1">
    <source>
        <dbReference type="ARBA" id="ARBA00010584"/>
    </source>
</evidence>
<keyword evidence="4" id="KW-0028">Amino-acid biosynthesis</keyword>
<comment type="subunit">
    <text evidence="2">Homodimer.</text>
</comment>
<keyword evidence="9" id="KW-0457">Lysine biosynthesis</keyword>
<dbReference type="SUPFAM" id="SSF51735">
    <property type="entry name" value="NAD(P)-binding Rossmann-fold domains"/>
    <property type="match status" value="1"/>
</dbReference>
<evidence type="ECO:0000313" key="16">
    <source>
        <dbReference type="Proteomes" id="UP000437748"/>
    </source>
</evidence>
<dbReference type="OrthoDB" id="5289640at2"/>
<sequence length="360" mass="38803">MLELTIGIVGATGVVGQTALDILTDDFSGFKVKKLKLYASRASAGKTISFKNNKVTIEEPSLSSMLECNALLFATDAAISSEYIPKLAEKGILCIDKSSAFRAHPSVPLVVPEVNGNLLSPENLSKFPVVASPNCCTIPLVMALKPLQEKFGLKRVIVSTYQSVSGAGKPAIDILTDESKNFFVNHDLTCGKSELFPKSIAFNVMPYVAGILENGDTDEESKIIAETRKILASPNLPVAATSVRVPTFVGHGESVTLEFSSKVTASQIKEELSHFPGICVIDEKSMLNEDLNHFGMFVTPREAHGKDEVFVSRIRKTDVFDNGISLWIVSDNLRKGAALNAIQVINTCALNGTIQSILAK</sequence>
<evidence type="ECO:0000256" key="11">
    <source>
        <dbReference type="ARBA" id="ARBA00047891"/>
    </source>
</evidence>
<dbReference type="GO" id="GO:0051287">
    <property type="term" value="F:NAD binding"/>
    <property type="evidence" value="ECO:0007669"/>
    <property type="project" value="InterPro"/>
</dbReference>
<evidence type="ECO:0000256" key="8">
    <source>
        <dbReference type="ARBA" id="ARBA00023002"/>
    </source>
</evidence>
<feature type="domain" description="Semialdehyde dehydrogenase NAD-binding" evidence="14">
    <location>
        <begin position="5"/>
        <end position="122"/>
    </location>
</feature>
<dbReference type="Gene3D" id="3.30.360.10">
    <property type="entry name" value="Dihydrodipicolinate Reductase, domain 2"/>
    <property type="match status" value="1"/>
</dbReference>
<evidence type="ECO:0000256" key="13">
    <source>
        <dbReference type="PIRSR" id="PIRSR000148-1"/>
    </source>
</evidence>
<dbReference type="GO" id="GO:0004073">
    <property type="term" value="F:aspartate-semialdehyde dehydrogenase activity"/>
    <property type="evidence" value="ECO:0007669"/>
    <property type="project" value="UniProtKB-UniRule"/>
</dbReference>
<dbReference type="GO" id="GO:0009097">
    <property type="term" value="P:isoleucine biosynthetic process"/>
    <property type="evidence" value="ECO:0007669"/>
    <property type="project" value="UniProtKB-UniRule"/>
</dbReference>
<dbReference type="GO" id="GO:0050661">
    <property type="term" value="F:NADP binding"/>
    <property type="evidence" value="ECO:0007669"/>
    <property type="project" value="InterPro"/>
</dbReference>
<evidence type="ECO:0000256" key="3">
    <source>
        <dbReference type="ARBA" id="ARBA00013120"/>
    </source>
</evidence>
<evidence type="ECO:0000256" key="9">
    <source>
        <dbReference type="ARBA" id="ARBA00023154"/>
    </source>
</evidence>
<keyword evidence="8 15" id="KW-0560">Oxidoreductase</keyword>
<evidence type="ECO:0000259" key="14">
    <source>
        <dbReference type="SMART" id="SM00859"/>
    </source>
</evidence>
<dbReference type="GO" id="GO:0009086">
    <property type="term" value="P:methionine biosynthetic process"/>
    <property type="evidence" value="ECO:0007669"/>
    <property type="project" value="UniProtKB-UniRule"/>
</dbReference>
<dbReference type="Pfam" id="PF01118">
    <property type="entry name" value="Semialdhyde_dh"/>
    <property type="match status" value="1"/>
</dbReference>
<comment type="caution">
    <text evidence="15">The sequence shown here is derived from an EMBL/GenBank/DDBJ whole genome shotgun (WGS) entry which is preliminary data.</text>
</comment>
<dbReference type="PANTHER" id="PTHR46278:SF2">
    <property type="entry name" value="ASPARTATE-SEMIALDEHYDE DEHYDROGENASE"/>
    <property type="match status" value="1"/>
</dbReference>
<dbReference type="RefSeq" id="WP_153417901.1">
    <property type="nucleotide sequence ID" value="NZ_WFLM01000001.1"/>
</dbReference>
<evidence type="ECO:0000256" key="5">
    <source>
        <dbReference type="ARBA" id="ARBA00022697"/>
    </source>
</evidence>
<dbReference type="GO" id="GO:0009088">
    <property type="term" value="P:threonine biosynthetic process"/>
    <property type="evidence" value="ECO:0007669"/>
    <property type="project" value="UniProtKB-UniRule"/>
</dbReference>